<protein>
    <submittedName>
        <fullName evidence="2">PAS domain-containing protein</fullName>
    </submittedName>
</protein>
<dbReference type="InterPro" id="IPR035965">
    <property type="entry name" value="PAS-like_dom_sf"/>
</dbReference>
<keyword evidence="3" id="KW-1185">Reference proteome</keyword>
<dbReference type="EMBL" id="CP097635">
    <property type="protein sequence ID" value="URI06380.1"/>
    <property type="molecule type" value="Genomic_DNA"/>
</dbReference>
<accession>A0ABY4S4Y8</accession>
<dbReference type="InterPro" id="IPR013655">
    <property type="entry name" value="PAS_fold_3"/>
</dbReference>
<evidence type="ECO:0000313" key="3">
    <source>
        <dbReference type="Proteomes" id="UP001056201"/>
    </source>
</evidence>
<reference evidence="2" key="1">
    <citation type="submission" date="2022-05" db="EMBL/GenBank/DDBJ databases">
        <title>An RpoN-dependent PEP-CTERM gene is involved in floc formation of an Aquincola tertiaricarbonis strain.</title>
        <authorList>
            <person name="Qiu D."/>
            <person name="Xia M."/>
        </authorList>
    </citation>
    <scope>NUCLEOTIDE SEQUENCE</scope>
    <source>
        <strain evidence="2">RN12</strain>
    </source>
</reference>
<evidence type="ECO:0000313" key="2">
    <source>
        <dbReference type="EMBL" id="URI06380.1"/>
    </source>
</evidence>
<dbReference type="Proteomes" id="UP001056201">
    <property type="component" value="Chromosome 1"/>
</dbReference>
<name>A0ABY4S4Y8_AQUTE</name>
<dbReference type="RefSeq" id="WP_250194643.1">
    <property type="nucleotide sequence ID" value="NZ_CP097635.1"/>
</dbReference>
<organism evidence="2 3">
    <name type="scientific">Aquincola tertiaricarbonis</name>
    <dbReference type="NCBI Taxonomy" id="391953"/>
    <lineage>
        <taxon>Bacteria</taxon>
        <taxon>Pseudomonadati</taxon>
        <taxon>Pseudomonadota</taxon>
        <taxon>Betaproteobacteria</taxon>
        <taxon>Burkholderiales</taxon>
        <taxon>Sphaerotilaceae</taxon>
        <taxon>Aquincola</taxon>
    </lineage>
</organism>
<dbReference type="Pfam" id="PF08447">
    <property type="entry name" value="PAS_3"/>
    <property type="match status" value="1"/>
</dbReference>
<sequence length="195" mass="21495">MEQQSPALIDWQPAVEAGELGLWDLRPKLETVHHSPTWKQRLGFPDPHAADSTHFWRCRVHPDDLEPMLDAMRAHLRGTEPRYEAVFRLRSNGSGYRRLHSRGRVVARAEGGQALRIVGTMIDLTDRPATPGGGLPAGPRGPTAGQPLDLPFHLLLGATPGACGNTAQGRERERLFGLVEDLILDSLAQLRTLGR</sequence>
<dbReference type="Gene3D" id="3.30.450.20">
    <property type="entry name" value="PAS domain"/>
    <property type="match status" value="1"/>
</dbReference>
<dbReference type="InterPro" id="IPR001610">
    <property type="entry name" value="PAC"/>
</dbReference>
<feature type="domain" description="PAS fold-3" evidence="1">
    <location>
        <begin position="32"/>
        <end position="121"/>
    </location>
</feature>
<dbReference type="SUPFAM" id="SSF55785">
    <property type="entry name" value="PYP-like sensor domain (PAS domain)"/>
    <property type="match status" value="1"/>
</dbReference>
<evidence type="ECO:0000259" key="1">
    <source>
        <dbReference type="Pfam" id="PF08447"/>
    </source>
</evidence>
<dbReference type="SMART" id="SM00086">
    <property type="entry name" value="PAC"/>
    <property type="match status" value="1"/>
</dbReference>
<gene>
    <name evidence="2" type="ORF">MW290_10690</name>
</gene>
<proteinExistence type="predicted"/>